<evidence type="ECO:0000313" key="2">
    <source>
        <dbReference type="EMBL" id="RIA84389.1"/>
    </source>
</evidence>
<keyword evidence="3" id="KW-1185">Reference proteome</keyword>
<feature type="compositionally biased region" description="Low complexity" evidence="1">
    <location>
        <begin position="27"/>
        <end position="40"/>
    </location>
</feature>
<sequence length="63" mass="7052">MIHNPLQDNAKERPAKRLKSSGKNGLNNSISKRSINNSDNGYICCNCLKDDIIHEVVVQGRED</sequence>
<evidence type="ECO:0000256" key="1">
    <source>
        <dbReference type="SAM" id="MobiDB-lite"/>
    </source>
</evidence>
<reference evidence="2 3" key="1">
    <citation type="submission" date="2018-06" db="EMBL/GenBank/DDBJ databases">
        <title>Comparative genomics reveals the genomic features of Rhizophagus irregularis, R. cerebriforme, R. diaphanum and Gigaspora rosea, and their symbiotic lifestyle signature.</title>
        <authorList>
            <person name="Morin E."/>
            <person name="San Clemente H."/>
            <person name="Chen E.C.H."/>
            <person name="De La Providencia I."/>
            <person name="Hainaut M."/>
            <person name="Kuo A."/>
            <person name="Kohler A."/>
            <person name="Murat C."/>
            <person name="Tang N."/>
            <person name="Roy S."/>
            <person name="Loubradou J."/>
            <person name="Henrissat B."/>
            <person name="Grigoriev I.V."/>
            <person name="Corradi N."/>
            <person name="Roux C."/>
            <person name="Martin F.M."/>
        </authorList>
    </citation>
    <scope>NUCLEOTIDE SEQUENCE [LARGE SCALE GENOMIC DNA]</scope>
    <source>
        <strain evidence="2 3">DAOM 227022</strain>
    </source>
</reference>
<dbReference type="AlphaFoldDB" id="A0A397SHK0"/>
<protein>
    <submittedName>
        <fullName evidence="2">Uncharacterized protein</fullName>
    </submittedName>
</protein>
<dbReference type="EMBL" id="QKYT01000497">
    <property type="protein sequence ID" value="RIA84389.1"/>
    <property type="molecule type" value="Genomic_DNA"/>
</dbReference>
<comment type="caution">
    <text evidence="2">The sequence shown here is derived from an EMBL/GenBank/DDBJ whole genome shotgun (WGS) entry which is preliminary data.</text>
</comment>
<proteinExistence type="predicted"/>
<accession>A0A397SHK0</accession>
<organism evidence="2 3">
    <name type="scientific">Glomus cerebriforme</name>
    <dbReference type="NCBI Taxonomy" id="658196"/>
    <lineage>
        <taxon>Eukaryota</taxon>
        <taxon>Fungi</taxon>
        <taxon>Fungi incertae sedis</taxon>
        <taxon>Mucoromycota</taxon>
        <taxon>Glomeromycotina</taxon>
        <taxon>Glomeromycetes</taxon>
        <taxon>Glomerales</taxon>
        <taxon>Glomeraceae</taxon>
        <taxon>Glomus</taxon>
    </lineage>
</organism>
<gene>
    <name evidence="2" type="ORF">C1645_832366</name>
</gene>
<feature type="region of interest" description="Disordered" evidence="1">
    <location>
        <begin position="1"/>
        <end position="40"/>
    </location>
</feature>
<dbReference type="Proteomes" id="UP000265703">
    <property type="component" value="Unassembled WGS sequence"/>
</dbReference>
<name>A0A397SHK0_9GLOM</name>
<evidence type="ECO:0000313" key="3">
    <source>
        <dbReference type="Proteomes" id="UP000265703"/>
    </source>
</evidence>